<evidence type="ECO:0000256" key="1">
    <source>
        <dbReference type="ARBA" id="ARBA00004651"/>
    </source>
</evidence>
<dbReference type="EMBL" id="CAFBLD010000001">
    <property type="protein sequence ID" value="CAB4855619.1"/>
    <property type="molecule type" value="Genomic_DNA"/>
</dbReference>
<dbReference type="EMBL" id="CAFBNH010000001">
    <property type="protein sequence ID" value="CAB4934546.1"/>
    <property type="molecule type" value="Genomic_DNA"/>
</dbReference>
<dbReference type="PANTHER" id="PTHR34697">
    <property type="entry name" value="PHOSPHATIDYLGLYCEROL LYSYLTRANSFERASE"/>
    <property type="match status" value="1"/>
</dbReference>
<keyword evidence="5 6" id="KW-0472">Membrane</keyword>
<evidence type="ECO:0000313" key="14">
    <source>
        <dbReference type="EMBL" id="CAB4934546.1"/>
    </source>
</evidence>
<dbReference type="PANTHER" id="PTHR34697:SF2">
    <property type="entry name" value="PHOSPHATIDYLGLYCEROL LYSYLTRANSFERASE"/>
    <property type="match status" value="1"/>
</dbReference>
<keyword evidence="2" id="KW-1003">Cell membrane</keyword>
<evidence type="ECO:0000313" key="9">
    <source>
        <dbReference type="EMBL" id="CAB4692500.1"/>
    </source>
</evidence>
<reference evidence="15" key="1">
    <citation type="submission" date="2020-05" db="EMBL/GenBank/DDBJ databases">
        <authorList>
            <person name="Chiriac C."/>
            <person name="Salcher M."/>
            <person name="Ghai R."/>
            <person name="Kavagutti S V."/>
        </authorList>
    </citation>
    <scope>NUCLEOTIDE SEQUENCE</scope>
</reference>
<dbReference type="GO" id="GO:0055091">
    <property type="term" value="P:phospholipid homeostasis"/>
    <property type="evidence" value="ECO:0007669"/>
    <property type="project" value="TreeGrafter"/>
</dbReference>
<feature type="transmembrane region" description="Helical" evidence="6">
    <location>
        <begin position="130"/>
        <end position="151"/>
    </location>
</feature>
<dbReference type="GO" id="GO:0016755">
    <property type="term" value="F:aminoacyltransferase activity"/>
    <property type="evidence" value="ECO:0007669"/>
    <property type="project" value="TreeGrafter"/>
</dbReference>
<evidence type="ECO:0000256" key="6">
    <source>
        <dbReference type="SAM" id="Phobius"/>
    </source>
</evidence>
<organism evidence="15">
    <name type="scientific">freshwater metagenome</name>
    <dbReference type="NCBI Taxonomy" id="449393"/>
    <lineage>
        <taxon>unclassified sequences</taxon>
        <taxon>metagenomes</taxon>
        <taxon>ecological metagenomes</taxon>
    </lineage>
</organism>
<dbReference type="InterPro" id="IPR051211">
    <property type="entry name" value="PG_lysyltransferase"/>
</dbReference>
<proteinExistence type="predicted"/>
<evidence type="ECO:0000313" key="16">
    <source>
        <dbReference type="EMBL" id="CAB5072185.1"/>
    </source>
</evidence>
<feature type="transmembrane region" description="Helical" evidence="6">
    <location>
        <begin position="78"/>
        <end position="95"/>
    </location>
</feature>
<keyword evidence="3 6" id="KW-0812">Transmembrane</keyword>
<feature type="domain" description="Phosphatidylglycerol lysyltransferase C-terminal" evidence="7">
    <location>
        <begin position="231"/>
        <end position="527"/>
    </location>
</feature>
<gene>
    <name evidence="9" type="ORF">UFOPK2510_00790</name>
    <name evidence="10" type="ORF">UFOPK2718_00142</name>
    <name evidence="11" type="ORF">UFOPK2936_00762</name>
    <name evidence="12" type="ORF">UFOPK3174_00313</name>
    <name evidence="13" type="ORF">UFOPK3328_00093</name>
    <name evidence="14" type="ORF">UFOPK3779_00093</name>
    <name evidence="15" type="ORF">UFOPK3913_00119</name>
    <name evidence="8" type="ORF">UFOPK4107_00546</name>
    <name evidence="16" type="ORF">UFOPK4403_00734</name>
</gene>
<dbReference type="EMBL" id="CAFBQX010000003">
    <property type="protein sequence ID" value="CAB5072185.1"/>
    <property type="molecule type" value="Genomic_DNA"/>
</dbReference>
<dbReference type="EMBL" id="CAESAE010000003">
    <property type="protein sequence ID" value="CAB4335267.1"/>
    <property type="molecule type" value="Genomic_DNA"/>
</dbReference>
<dbReference type="EMBL" id="CAFABH010000003">
    <property type="protein sequence ID" value="CAB4822344.1"/>
    <property type="molecule type" value="Genomic_DNA"/>
</dbReference>
<feature type="transmembrane region" description="Helical" evidence="6">
    <location>
        <begin position="12"/>
        <end position="31"/>
    </location>
</feature>
<keyword evidence="4 6" id="KW-1133">Transmembrane helix</keyword>
<dbReference type="InterPro" id="IPR024320">
    <property type="entry name" value="LPG_synthase_C"/>
</dbReference>
<evidence type="ECO:0000313" key="11">
    <source>
        <dbReference type="EMBL" id="CAB4779151.1"/>
    </source>
</evidence>
<evidence type="ECO:0000313" key="12">
    <source>
        <dbReference type="EMBL" id="CAB4822344.1"/>
    </source>
</evidence>
<dbReference type="AlphaFoldDB" id="A0A6J7LJD6"/>
<dbReference type="EMBL" id="CAEZXO010000004">
    <property type="protein sequence ID" value="CAB4692500.1"/>
    <property type="molecule type" value="Genomic_DNA"/>
</dbReference>
<feature type="transmembrane region" description="Helical" evidence="6">
    <location>
        <begin position="190"/>
        <end position="211"/>
    </location>
</feature>
<evidence type="ECO:0000256" key="4">
    <source>
        <dbReference type="ARBA" id="ARBA00022989"/>
    </source>
</evidence>
<dbReference type="SUPFAM" id="SSF55729">
    <property type="entry name" value="Acyl-CoA N-acyltransferases (Nat)"/>
    <property type="match status" value="1"/>
</dbReference>
<dbReference type="Pfam" id="PF09924">
    <property type="entry name" value="LPG_synthase_C"/>
    <property type="match status" value="1"/>
</dbReference>
<evidence type="ECO:0000313" key="13">
    <source>
        <dbReference type="EMBL" id="CAB4855619.1"/>
    </source>
</evidence>
<sequence length="562" mass="62412">MRLAGKSQWKVTLASRILLIIGLIDILSATFKPLNTRLKVIAVPLADIWPTLATAGVIIDGVILMALSFALARRSHAAYLLTQISLLTNIPLHLITGHRLFLLSLIPIVFLFLMRAEFYAKPHRKVVTRALIIFAEIFAINLGIGVFLVLAPDQLFGGDVSFIQVMHTVFNGLVGNTGPLRFVSNREQDVFGIAMLGLGILNLIAPILALLQPSPPKSLLSNEDEEKLRGLINNFGERDSIAYFALREDKSVIWSSTGKAAVTYRVVSGCALASGDPIGNPDAWPQAMQAFLEFARVNGWVPAVFGCSEEAGEIWVRESKMSSLEIGDEAIVRVSDYDLESPRYRSIRQTVRKIQKQDYTTHIYRSNSLTPDMRSQLTLNSKKWRGDATERGFMMGLGRIAESNEPDLLIVTAVADGVVRGILQYVPWGEKGLSLDLMRRDPHAHAGMNELMIDATINFARANGIEKISLNFAAFRAVFERGGQLGAGPIIRSWRSILLFFSRWIQMESLYRFNAKFRPEWLPRFAIFGKASDLPRIGLAILRAEAFIGSRTLETKKTTSLG</sequence>
<evidence type="ECO:0000256" key="3">
    <source>
        <dbReference type="ARBA" id="ARBA00022692"/>
    </source>
</evidence>
<comment type="subcellular location">
    <subcellularLocation>
        <location evidence="1">Cell membrane</location>
        <topology evidence="1">Multi-pass membrane protein</topology>
    </subcellularLocation>
</comment>
<evidence type="ECO:0000256" key="5">
    <source>
        <dbReference type="ARBA" id="ARBA00023136"/>
    </source>
</evidence>
<dbReference type="GO" id="GO:0005886">
    <property type="term" value="C:plasma membrane"/>
    <property type="evidence" value="ECO:0007669"/>
    <property type="project" value="UniProtKB-SubCell"/>
</dbReference>
<dbReference type="InterPro" id="IPR016181">
    <property type="entry name" value="Acyl_CoA_acyltransferase"/>
</dbReference>
<dbReference type="EMBL" id="CAFBOC010000001">
    <property type="protein sequence ID" value="CAB4968506.1"/>
    <property type="molecule type" value="Genomic_DNA"/>
</dbReference>
<protein>
    <submittedName>
        <fullName evidence="15">Unannotated protein</fullName>
    </submittedName>
</protein>
<feature type="transmembrane region" description="Helical" evidence="6">
    <location>
        <begin position="51"/>
        <end position="71"/>
    </location>
</feature>
<accession>A0A6J7LJD6</accession>
<feature type="transmembrane region" description="Helical" evidence="6">
    <location>
        <begin position="101"/>
        <end position="118"/>
    </location>
</feature>
<evidence type="ECO:0000313" key="8">
    <source>
        <dbReference type="EMBL" id="CAB4335267.1"/>
    </source>
</evidence>
<dbReference type="EMBL" id="CAEZYM010000001">
    <property type="protein sequence ID" value="CAB4716171.1"/>
    <property type="molecule type" value="Genomic_DNA"/>
</dbReference>
<evidence type="ECO:0000313" key="10">
    <source>
        <dbReference type="EMBL" id="CAB4716171.1"/>
    </source>
</evidence>
<evidence type="ECO:0000259" key="7">
    <source>
        <dbReference type="Pfam" id="PF09924"/>
    </source>
</evidence>
<evidence type="ECO:0000256" key="2">
    <source>
        <dbReference type="ARBA" id="ARBA00022475"/>
    </source>
</evidence>
<dbReference type="EMBL" id="CAEZZW010000003">
    <property type="protein sequence ID" value="CAB4779151.1"/>
    <property type="molecule type" value="Genomic_DNA"/>
</dbReference>
<name>A0A6J7LJD6_9ZZZZ</name>
<evidence type="ECO:0000313" key="15">
    <source>
        <dbReference type="EMBL" id="CAB4968506.1"/>
    </source>
</evidence>